<feature type="region of interest" description="Disordered" evidence="7">
    <location>
        <begin position="26"/>
        <end position="94"/>
    </location>
</feature>
<accession>A0A165VN52</accession>
<evidence type="ECO:0000259" key="8">
    <source>
        <dbReference type="PROSITE" id="PS50071"/>
    </source>
</evidence>
<feature type="region of interest" description="Disordered" evidence="7">
    <location>
        <begin position="369"/>
        <end position="451"/>
    </location>
</feature>
<dbReference type="GO" id="GO:0000978">
    <property type="term" value="F:RNA polymerase II cis-regulatory region sequence-specific DNA binding"/>
    <property type="evidence" value="ECO:0007669"/>
    <property type="project" value="TreeGrafter"/>
</dbReference>
<keyword evidence="2 5" id="KW-0238">DNA-binding</keyword>
<dbReference type="OrthoDB" id="6159439at2759"/>
<protein>
    <recommendedName>
        <fullName evidence="8">Homeobox domain-containing protein</fullName>
    </recommendedName>
</protein>
<organism evidence="9 10">
    <name type="scientific">Neolentinus lepideus HHB14362 ss-1</name>
    <dbReference type="NCBI Taxonomy" id="1314782"/>
    <lineage>
        <taxon>Eukaryota</taxon>
        <taxon>Fungi</taxon>
        <taxon>Dikarya</taxon>
        <taxon>Basidiomycota</taxon>
        <taxon>Agaricomycotina</taxon>
        <taxon>Agaricomycetes</taxon>
        <taxon>Gloeophyllales</taxon>
        <taxon>Gloeophyllaceae</taxon>
        <taxon>Neolentinus</taxon>
    </lineage>
</organism>
<dbReference type="InterPro" id="IPR009057">
    <property type="entry name" value="Homeodomain-like_sf"/>
</dbReference>
<dbReference type="Gene3D" id="1.10.10.60">
    <property type="entry name" value="Homeodomain-like"/>
    <property type="match status" value="1"/>
</dbReference>
<gene>
    <name evidence="9" type="ORF">NEOLEDRAFT_487279</name>
</gene>
<evidence type="ECO:0000256" key="7">
    <source>
        <dbReference type="SAM" id="MobiDB-lite"/>
    </source>
</evidence>
<feature type="compositionally biased region" description="Polar residues" evidence="7">
    <location>
        <begin position="426"/>
        <end position="436"/>
    </location>
</feature>
<name>A0A165VN52_9AGAM</name>
<keyword evidence="10" id="KW-1185">Reference proteome</keyword>
<dbReference type="InterPro" id="IPR051000">
    <property type="entry name" value="Homeobox_DNA-bind_prot"/>
</dbReference>
<dbReference type="SMART" id="SM00389">
    <property type="entry name" value="HOX"/>
    <property type="match status" value="1"/>
</dbReference>
<dbReference type="PANTHER" id="PTHR24324:SF5">
    <property type="entry name" value="HEMATOPOIETICALLY-EXPRESSED HOMEOBOX PROTEIN HHEX"/>
    <property type="match status" value="1"/>
</dbReference>
<evidence type="ECO:0000256" key="3">
    <source>
        <dbReference type="ARBA" id="ARBA00023155"/>
    </source>
</evidence>
<dbReference type="Pfam" id="PF24818">
    <property type="entry name" value="PH_TRF2_HOY1"/>
    <property type="match status" value="1"/>
</dbReference>
<evidence type="ECO:0000256" key="1">
    <source>
        <dbReference type="ARBA" id="ARBA00004123"/>
    </source>
</evidence>
<dbReference type="PANTHER" id="PTHR24324">
    <property type="entry name" value="HOMEOBOX PROTEIN HHEX"/>
    <property type="match status" value="1"/>
</dbReference>
<dbReference type="Pfam" id="PF00046">
    <property type="entry name" value="Homeodomain"/>
    <property type="match status" value="1"/>
</dbReference>
<dbReference type="AlphaFoldDB" id="A0A165VN52"/>
<keyword evidence="4 5" id="KW-0539">Nucleus</keyword>
<dbReference type="CDD" id="cd00086">
    <property type="entry name" value="homeodomain"/>
    <property type="match status" value="1"/>
</dbReference>
<evidence type="ECO:0000256" key="5">
    <source>
        <dbReference type="PROSITE-ProRule" id="PRU00108"/>
    </source>
</evidence>
<feature type="region of interest" description="Disordered" evidence="7">
    <location>
        <begin position="136"/>
        <end position="165"/>
    </location>
</feature>
<reference evidence="9 10" key="1">
    <citation type="journal article" date="2016" name="Mol. Biol. Evol.">
        <title>Comparative Genomics of Early-Diverging Mushroom-Forming Fungi Provides Insights into the Origins of Lignocellulose Decay Capabilities.</title>
        <authorList>
            <person name="Nagy L.G."/>
            <person name="Riley R."/>
            <person name="Tritt A."/>
            <person name="Adam C."/>
            <person name="Daum C."/>
            <person name="Floudas D."/>
            <person name="Sun H."/>
            <person name="Yadav J.S."/>
            <person name="Pangilinan J."/>
            <person name="Larsson K.H."/>
            <person name="Matsuura K."/>
            <person name="Barry K."/>
            <person name="Labutti K."/>
            <person name="Kuo R."/>
            <person name="Ohm R.A."/>
            <person name="Bhattacharya S.S."/>
            <person name="Shirouzu T."/>
            <person name="Yoshinaga Y."/>
            <person name="Martin F.M."/>
            <person name="Grigoriev I.V."/>
            <person name="Hibbett D.S."/>
        </authorList>
    </citation>
    <scope>NUCLEOTIDE SEQUENCE [LARGE SCALE GENOMIC DNA]</scope>
    <source>
        <strain evidence="9 10">HHB14362 ss-1</strain>
    </source>
</reference>
<feature type="domain" description="Homeobox" evidence="8">
    <location>
        <begin position="83"/>
        <end position="143"/>
    </location>
</feature>
<dbReference type="EMBL" id="KV425553">
    <property type="protein sequence ID" value="KZT29924.1"/>
    <property type="molecule type" value="Genomic_DNA"/>
</dbReference>
<dbReference type="PROSITE" id="PS50071">
    <property type="entry name" value="HOMEOBOX_2"/>
    <property type="match status" value="1"/>
</dbReference>
<dbReference type="Proteomes" id="UP000076761">
    <property type="component" value="Unassembled WGS sequence"/>
</dbReference>
<evidence type="ECO:0000256" key="6">
    <source>
        <dbReference type="RuleBase" id="RU000682"/>
    </source>
</evidence>
<dbReference type="STRING" id="1314782.A0A165VN52"/>
<dbReference type="GO" id="GO:0030154">
    <property type="term" value="P:cell differentiation"/>
    <property type="evidence" value="ECO:0007669"/>
    <property type="project" value="TreeGrafter"/>
</dbReference>
<comment type="subcellular location">
    <subcellularLocation>
        <location evidence="1 5 6">Nucleus</location>
    </subcellularLocation>
</comment>
<keyword evidence="3 5" id="KW-0371">Homeobox</keyword>
<feature type="compositionally biased region" description="Low complexity" evidence="7">
    <location>
        <begin position="411"/>
        <end position="425"/>
    </location>
</feature>
<sequence length="578" mass="63321">MTSEEPSCSPYQLNARQPAAAMRVDIVKMEDVDTGSTLSSPATPSDYDPTPRRFSSHSPELTCLHEPSTGPKRSKSSASSKGHGEKRKRSRVTQEQLVHLEQFFAEDRIPTAARRKEISDFLGMQERQTQIWFQNRRAKAKQLDTKRTPRASDEPMERPPETPPDLLIARESHLERFIHENEPITIIPCMELNIGWWRRAANGAGRADLIAYMCERRGCLTWFVQSSDRGFKIEIPFNIIVDSQFTTVNPGTAIASFFLSEPPLFYTENVVAPTGATSPVRTWQASADWTEGMQASGNLRHDLVGSVASLANLVRRFHMNSPGSGIQLVSPYGTPDEVVSQASVTPEATSGGDMCYGNGETPKLEYFGHGRRRSFSGPPILNTTPLDSGPSLPRVVTQHLDPRVGALLDPSSASSSVSSPCSQYSRGSPRSSTHPTPVTPDYPLPAFNDTSAPDAQYQYLSQHAYHRLSPRVVSPVPCNDDPETNSFFVEKGGPYDPRAGLTALSSLSMDPTLPGAPPPSPPILTTSLHWTPRSLTPELGSGSLYDEPAFLEPLMAPPSDVAASPCWTSHYVQYSSGQ</sequence>
<evidence type="ECO:0000256" key="4">
    <source>
        <dbReference type="ARBA" id="ARBA00023242"/>
    </source>
</evidence>
<evidence type="ECO:0000313" key="9">
    <source>
        <dbReference type="EMBL" id="KZT29924.1"/>
    </source>
</evidence>
<feature type="compositionally biased region" description="Polar residues" evidence="7">
    <location>
        <begin position="34"/>
        <end position="43"/>
    </location>
</feature>
<feature type="DNA-binding region" description="Homeobox" evidence="5">
    <location>
        <begin position="85"/>
        <end position="144"/>
    </location>
</feature>
<dbReference type="InterPro" id="IPR057939">
    <property type="entry name" value="TRF2_HOY1_PH"/>
</dbReference>
<evidence type="ECO:0000313" key="10">
    <source>
        <dbReference type="Proteomes" id="UP000076761"/>
    </source>
</evidence>
<dbReference type="SUPFAM" id="SSF46689">
    <property type="entry name" value="Homeodomain-like"/>
    <property type="match status" value="1"/>
</dbReference>
<evidence type="ECO:0000256" key="2">
    <source>
        <dbReference type="ARBA" id="ARBA00023125"/>
    </source>
</evidence>
<dbReference type="GO" id="GO:0005634">
    <property type="term" value="C:nucleus"/>
    <property type="evidence" value="ECO:0007669"/>
    <property type="project" value="UniProtKB-SubCell"/>
</dbReference>
<proteinExistence type="predicted"/>
<dbReference type="GO" id="GO:0006357">
    <property type="term" value="P:regulation of transcription by RNA polymerase II"/>
    <property type="evidence" value="ECO:0007669"/>
    <property type="project" value="TreeGrafter"/>
</dbReference>
<dbReference type="InterPro" id="IPR001356">
    <property type="entry name" value="HD"/>
</dbReference>
<feature type="compositionally biased region" description="Basic and acidic residues" evidence="7">
    <location>
        <begin position="141"/>
        <end position="160"/>
    </location>
</feature>
<dbReference type="InParanoid" id="A0A165VN52"/>